<feature type="domain" description="AB hydrolase-1" evidence="1">
    <location>
        <begin position="26"/>
        <end position="172"/>
    </location>
</feature>
<dbReference type="PANTHER" id="PTHR46331:SF2">
    <property type="entry name" value="VALACYCLOVIR HYDROLASE"/>
    <property type="match status" value="1"/>
</dbReference>
<comment type="caution">
    <text evidence="2">The sequence shown here is derived from an EMBL/GenBank/DDBJ whole genome shotgun (WGS) entry which is preliminary data.</text>
</comment>
<evidence type="ECO:0000313" key="3">
    <source>
        <dbReference type="Proteomes" id="UP001202248"/>
    </source>
</evidence>
<reference evidence="2 3" key="1">
    <citation type="submission" date="2022-02" db="EMBL/GenBank/DDBJ databases">
        <authorList>
            <person name="Min J."/>
        </authorList>
    </citation>
    <scope>NUCLEOTIDE SEQUENCE [LARGE SCALE GENOMIC DNA]</scope>
    <source>
        <strain evidence="2 3">GR10-1</strain>
    </source>
</reference>
<sequence length="260" mass="29312">MKPNESGYEEVNGIELYYEVYGSGEPLTLIHGGGSSIRLDFSEIVERLSNEYKLIGIDLQNHGKSQHRQVPETFEQDAKDVVGLLDAISVERSSFLGFSNGASTVLQIAHLFPEKVEKVIAASGVVKRSGMIDGFFEGMNHITIDHMPAYLKENFLQLNPDEGDKKLQNMFEKDSQRMIHFEDWNEEVLKSIKAPVFLISGDQDVVKAMHLAEMNKLIHNSRLMILPAGHGSFMMADENRVVDKQLIDFTAAQIRNFLKK</sequence>
<dbReference type="SUPFAM" id="SSF53474">
    <property type="entry name" value="alpha/beta-Hydrolases"/>
    <property type="match status" value="1"/>
</dbReference>
<organism evidence="2 3">
    <name type="scientific">Niabella ginsengisoli</name>
    <dbReference type="NCBI Taxonomy" id="522298"/>
    <lineage>
        <taxon>Bacteria</taxon>
        <taxon>Pseudomonadati</taxon>
        <taxon>Bacteroidota</taxon>
        <taxon>Chitinophagia</taxon>
        <taxon>Chitinophagales</taxon>
        <taxon>Chitinophagaceae</taxon>
        <taxon>Niabella</taxon>
    </lineage>
</organism>
<proteinExistence type="predicted"/>
<dbReference type="PANTHER" id="PTHR46331">
    <property type="entry name" value="VALACYCLOVIR HYDROLASE"/>
    <property type="match status" value="1"/>
</dbReference>
<dbReference type="Pfam" id="PF00561">
    <property type="entry name" value="Abhydrolase_1"/>
    <property type="match status" value="1"/>
</dbReference>
<dbReference type="Proteomes" id="UP001202248">
    <property type="component" value="Unassembled WGS sequence"/>
</dbReference>
<protein>
    <submittedName>
        <fullName evidence="2">Alpha/beta hydrolase</fullName>
    </submittedName>
</protein>
<dbReference type="EMBL" id="JAKWBL010000001">
    <property type="protein sequence ID" value="MCH5596717.1"/>
    <property type="molecule type" value="Genomic_DNA"/>
</dbReference>
<keyword evidence="2" id="KW-0378">Hydrolase</keyword>
<dbReference type="Gene3D" id="3.40.50.1820">
    <property type="entry name" value="alpha/beta hydrolase"/>
    <property type="match status" value="1"/>
</dbReference>
<evidence type="ECO:0000313" key="2">
    <source>
        <dbReference type="EMBL" id="MCH5596717.1"/>
    </source>
</evidence>
<keyword evidence="3" id="KW-1185">Reference proteome</keyword>
<evidence type="ECO:0000259" key="1">
    <source>
        <dbReference type="Pfam" id="PF00561"/>
    </source>
</evidence>
<dbReference type="RefSeq" id="WP_240826138.1">
    <property type="nucleotide sequence ID" value="NZ_JAKWBL010000001.1"/>
</dbReference>
<dbReference type="InterPro" id="IPR000073">
    <property type="entry name" value="AB_hydrolase_1"/>
</dbReference>
<dbReference type="GO" id="GO:0016787">
    <property type="term" value="F:hydrolase activity"/>
    <property type="evidence" value="ECO:0007669"/>
    <property type="project" value="UniProtKB-KW"/>
</dbReference>
<dbReference type="InterPro" id="IPR029058">
    <property type="entry name" value="AB_hydrolase_fold"/>
</dbReference>
<name>A0ABS9SEC5_9BACT</name>
<gene>
    <name evidence="2" type="ORF">MKP09_01665</name>
</gene>
<accession>A0ABS9SEC5</accession>